<evidence type="ECO:0000313" key="2">
    <source>
        <dbReference type="EMBL" id="CAA9214350.1"/>
    </source>
</evidence>
<feature type="non-terminal residue" evidence="2">
    <location>
        <position position="1"/>
    </location>
</feature>
<gene>
    <name evidence="2" type="ORF">AVDCRST_MAG52-130</name>
</gene>
<name>A0A6J4H662_9ACTN</name>
<organism evidence="2">
    <name type="scientific">uncultured Blastococcus sp</name>
    <dbReference type="NCBI Taxonomy" id="217144"/>
    <lineage>
        <taxon>Bacteria</taxon>
        <taxon>Bacillati</taxon>
        <taxon>Actinomycetota</taxon>
        <taxon>Actinomycetes</taxon>
        <taxon>Geodermatophilales</taxon>
        <taxon>Geodermatophilaceae</taxon>
        <taxon>Blastococcus</taxon>
        <taxon>environmental samples</taxon>
    </lineage>
</organism>
<accession>A0A6J4H662</accession>
<feature type="compositionally biased region" description="Basic and acidic residues" evidence="1">
    <location>
        <begin position="85"/>
        <end position="95"/>
    </location>
</feature>
<reference evidence="2" key="1">
    <citation type="submission" date="2020-02" db="EMBL/GenBank/DDBJ databases">
        <authorList>
            <person name="Meier V. D."/>
        </authorList>
    </citation>
    <scope>NUCLEOTIDE SEQUENCE</scope>
    <source>
        <strain evidence="2">AVDCRST_MAG52</strain>
    </source>
</reference>
<feature type="non-terminal residue" evidence="2">
    <location>
        <position position="95"/>
    </location>
</feature>
<feature type="region of interest" description="Disordered" evidence="1">
    <location>
        <begin position="1"/>
        <end position="95"/>
    </location>
</feature>
<dbReference type="AlphaFoldDB" id="A0A6J4H662"/>
<sequence length="95" mass="11420">DHRHRDDRRRDRLHPRGGGGHRRPRRGERGLLDRRRGRSHRDRAGPRVRADRRGHRRADQQGAGRAGDRDAHRVPRLLPARPRRRLLDRVRLRRL</sequence>
<protein>
    <submittedName>
        <fullName evidence="2">Transcriptional regulator, AsnC family</fullName>
    </submittedName>
</protein>
<evidence type="ECO:0000256" key="1">
    <source>
        <dbReference type="SAM" id="MobiDB-lite"/>
    </source>
</evidence>
<dbReference type="EMBL" id="CADCTN010000012">
    <property type="protein sequence ID" value="CAA9214350.1"/>
    <property type="molecule type" value="Genomic_DNA"/>
</dbReference>
<feature type="compositionally biased region" description="Basic residues" evidence="1">
    <location>
        <begin position="1"/>
        <end position="26"/>
    </location>
</feature>
<feature type="compositionally biased region" description="Basic and acidic residues" evidence="1">
    <location>
        <begin position="42"/>
        <end position="51"/>
    </location>
</feature>
<proteinExistence type="predicted"/>